<keyword evidence="2" id="KW-1185">Reference proteome</keyword>
<evidence type="ECO:0000313" key="1">
    <source>
        <dbReference type="EMBL" id="MFI7440762.1"/>
    </source>
</evidence>
<dbReference type="RefSeq" id="WP_397020556.1">
    <property type="nucleotide sequence ID" value="NZ_JBITMB010000003.1"/>
</dbReference>
<comment type="caution">
    <text evidence="1">The sequence shown here is derived from an EMBL/GenBank/DDBJ whole genome shotgun (WGS) entry which is preliminary data.</text>
</comment>
<proteinExistence type="predicted"/>
<name>A0ABW8A1U9_9ACTN</name>
<reference evidence="1 2" key="1">
    <citation type="submission" date="2024-10" db="EMBL/GenBank/DDBJ databases">
        <title>The Natural Products Discovery Center: Release of the First 8490 Sequenced Strains for Exploring Actinobacteria Biosynthetic Diversity.</title>
        <authorList>
            <person name="Kalkreuter E."/>
            <person name="Kautsar S.A."/>
            <person name="Yang D."/>
            <person name="Bader C.D."/>
            <person name="Teijaro C.N."/>
            <person name="Fluegel L."/>
            <person name="Davis C.M."/>
            <person name="Simpson J.R."/>
            <person name="Lauterbach L."/>
            <person name="Steele A.D."/>
            <person name="Gui C."/>
            <person name="Meng S."/>
            <person name="Li G."/>
            <person name="Viehrig K."/>
            <person name="Ye F."/>
            <person name="Su P."/>
            <person name="Kiefer A.F."/>
            <person name="Nichols A."/>
            <person name="Cepeda A.J."/>
            <person name="Yan W."/>
            <person name="Fan B."/>
            <person name="Jiang Y."/>
            <person name="Adhikari A."/>
            <person name="Zheng C.-J."/>
            <person name="Schuster L."/>
            <person name="Cowan T.M."/>
            <person name="Smanski M.J."/>
            <person name="Chevrette M.G."/>
            <person name="De Carvalho L.P.S."/>
            <person name="Shen B."/>
        </authorList>
    </citation>
    <scope>NUCLEOTIDE SEQUENCE [LARGE SCALE GENOMIC DNA]</scope>
    <source>
        <strain evidence="1 2">NPDC049503</strain>
    </source>
</reference>
<dbReference type="EMBL" id="JBITMB010000003">
    <property type="protein sequence ID" value="MFI7440762.1"/>
    <property type="molecule type" value="Genomic_DNA"/>
</dbReference>
<organism evidence="1 2">
    <name type="scientific">Nonomuraea indica</name>
    <dbReference type="NCBI Taxonomy" id="1581193"/>
    <lineage>
        <taxon>Bacteria</taxon>
        <taxon>Bacillati</taxon>
        <taxon>Actinomycetota</taxon>
        <taxon>Actinomycetes</taxon>
        <taxon>Streptosporangiales</taxon>
        <taxon>Streptosporangiaceae</taxon>
        <taxon>Nonomuraea</taxon>
    </lineage>
</organism>
<sequence length="169" mass="17347">MIRPRPLARPAAPARTRRSVALVAVALVAVALVAGGLARTVVGQVTGSGCVAAEKALVPVLAAEPILAAHPAGAVQRARHSGCFRDDPFPYAGRFYEFGGDFTAYYARAAAREGWRPFTAAEGTCYTKTVGGATAFLSVAAHEAGGVRGYGIDVAATHDPPPEDGGLLC</sequence>
<dbReference type="Proteomes" id="UP001612928">
    <property type="component" value="Unassembled WGS sequence"/>
</dbReference>
<protein>
    <submittedName>
        <fullName evidence="1">Uncharacterized protein</fullName>
    </submittedName>
</protein>
<evidence type="ECO:0000313" key="2">
    <source>
        <dbReference type="Proteomes" id="UP001612928"/>
    </source>
</evidence>
<accession>A0ABW8A1U9</accession>
<gene>
    <name evidence="1" type="ORF">ACIBP5_12475</name>
</gene>